<dbReference type="SUPFAM" id="SSF51679">
    <property type="entry name" value="Bacterial luciferase-like"/>
    <property type="match status" value="1"/>
</dbReference>
<dbReference type="InterPro" id="IPR036661">
    <property type="entry name" value="Luciferase-like_sf"/>
</dbReference>
<name>A0A1X1VSS9_MYCGS</name>
<evidence type="ECO:0000313" key="2">
    <source>
        <dbReference type="Proteomes" id="UP000193738"/>
    </source>
</evidence>
<reference evidence="1 2" key="1">
    <citation type="submission" date="2016-01" db="EMBL/GenBank/DDBJ databases">
        <title>The new phylogeny of the genus Mycobacterium.</title>
        <authorList>
            <person name="Tarcisio F."/>
            <person name="Conor M."/>
            <person name="Antonella G."/>
            <person name="Elisabetta G."/>
            <person name="Giulia F.S."/>
            <person name="Sara T."/>
            <person name="Anna F."/>
            <person name="Clotilde B."/>
            <person name="Roberto B."/>
            <person name="Veronica D.S."/>
            <person name="Fabio R."/>
            <person name="Monica P."/>
            <person name="Olivier J."/>
            <person name="Enrico T."/>
            <person name="Nicola S."/>
        </authorList>
    </citation>
    <scope>NUCLEOTIDE SEQUENCE [LARGE SCALE GENOMIC DNA]</scope>
    <source>
        <strain evidence="1 2">DSM 43505</strain>
    </source>
</reference>
<evidence type="ECO:0008006" key="3">
    <source>
        <dbReference type="Google" id="ProtNLM"/>
    </source>
</evidence>
<dbReference type="AlphaFoldDB" id="A0A1X1VSS9"/>
<keyword evidence="2" id="KW-1185">Reference proteome</keyword>
<proteinExistence type="predicted"/>
<protein>
    <recommendedName>
        <fullName evidence="3">Luciferase-like domain-containing protein</fullName>
    </recommendedName>
</protein>
<accession>A0A1X1VSS9</accession>
<comment type="caution">
    <text evidence="1">The sequence shown here is derived from an EMBL/GenBank/DDBJ whole genome shotgun (WGS) entry which is preliminary data.</text>
</comment>
<dbReference type="GO" id="GO:0016705">
    <property type="term" value="F:oxidoreductase activity, acting on paired donors, with incorporation or reduction of molecular oxygen"/>
    <property type="evidence" value="ECO:0007669"/>
    <property type="project" value="InterPro"/>
</dbReference>
<dbReference type="STRING" id="1777.AWC07_04080"/>
<dbReference type="Proteomes" id="UP000193738">
    <property type="component" value="Unassembled WGS sequence"/>
</dbReference>
<evidence type="ECO:0000313" key="1">
    <source>
        <dbReference type="EMBL" id="ORV72085.1"/>
    </source>
</evidence>
<sequence length="106" mass="11870">MDWTKPVARCEEAIATIRALWNSGGELVSRESVYFPLHNAVFDLPAYRGTWPVYGPPLRDPGCAEWRDHGVRYLVVNNVSMLRPALGKALASSGPFFKILRGLKKL</sequence>
<dbReference type="EMBL" id="LQOX01000081">
    <property type="protein sequence ID" value="ORV72085.1"/>
    <property type="molecule type" value="Genomic_DNA"/>
</dbReference>
<organism evidence="1 2">
    <name type="scientific">Mycobacterium gastri</name>
    <dbReference type="NCBI Taxonomy" id="1777"/>
    <lineage>
        <taxon>Bacteria</taxon>
        <taxon>Bacillati</taxon>
        <taxon>Actinomycetota</taxon>
        <taxon>Actinomycetes</taxon>
        <taxon>Mycobacteriales</taxon>
        <taxon>Mycobacteriaceae</taxon>
        <taxon>Mycobacterium</taxon>
    </lineage>
</organism>
<gene>
    <name evidence="1" type="ORF">AWC07_04080</name>
</gene>